<name>A0ABT4LAQ7_9SPHI</name>
<keyword evidence="1" id="KW-0812">Transmembrane</keyword>
<dbReference type="PANTHER" id="PTHR34473">
    <property type="entry name" value="UPF0699 TRANSMEMBRANE PROTEIN YDBS"/>
    <property type="match status" value="1"/>
</dbReference>
<feature type="transmembrane region" description="Helical" evidence="1">
    <location>
        <begin position="62"/>
        <end position="80"/>
    </location>
</feature>
<dbReference type="Proteomes" id="UP001144347">
    <property type="component" value="Unassembled WGS sequence"/>
</dbReference>
<dbReference type="RefSeq" id="WP_269428063.1">
    <property type="nucleotide sequence ID" value="NZ_JAPWGM010000004.1"/>
</dbReference>
<protein>
    <submittedName>
        <fullName evidence="3">PH domain-containing protein</fullName>
    </submittedName>
</protein>
<evidence type="ECO:0000313" key="3">
    <source>
        <dbReference type="EMBL" id="MCZ4245011.1"/>
    </source>
</evidence>
<keyword evidence="1" id="KW-0472">Membrane</keyword>
<organism evidence="3 4">
    <name type="scientific">Pedobacter punctiformis</name>
    <dbReference type="NCBI Taxonomy" id="3004097"/>
    <lineage>
        <taxon>Bacteria</taxon>
        <taxon>Pseudomonadati</taxon>
        <taxon>Bacteroidota</taxon>
        <taxon>Sphingobacteriia</taxon>
        <taxon>Sphingobacteriales</taxon>
        <taxon>Sphingobacteriaceae</taxon>
        <taxon>Pedobacter</taxon>
    </lineage>
</organism>
<dbReference type="EMBL" id="JAPWGM010000004">
    <property type="protein sequence ID" value="MCZ4245011.1"/>
    <property type="molecule type" value="Genomic_DNA"/>
</dbReference>
<evidence type="ECO:0000259" key="2">
    <source>
        <dbReference type="Pfam" id="PF03703"/>
    </source>
</evidence>
<keyword evidence="1" id="KW-1133">Transmembrane helix</keyword>
<evidence type="ECO:0000256" key="1">
    <source>
        <dbReference type="SAM" id="Phobius"/>
    </source>
</evidence>
<evidence type="ECO:0000313" key="4">
    <source>
        <dbReference type="Proteomes" id="UP001144347"/>
    </source>
</evidence>
<dbReference type="InterPro" id="IPR005182">
    <property type="entry name" value="YdbS-like_PH"/>
</dbReference>
<proteinExistence type="predicted"/>
<keyword evidence="4" id="KW-1185">Reference proteome</keyword>
<dbReference type="Pfam" id="PF03703">
    <property type="entry name" value="bPH_2"/>
    <property type="match status" value="1"/>
</dbReference>
<reference evidence="3" key="1">
    <citation type="submission" date="2022-12" db="EMBL/GenBank/DDBJ databases">
        <title>Genome sequence of HCMS5-2.</title>
        <authorList>
            <person name="Woo H."/>
        </authorList>
    </citation>
    <scope>NUCLEOTIDE SEQUENCE</scope>
    <source>
        <strain evidence="3">HCMS5-2</strain>
    </source>
</reference>
<accession>A0ABT4LAQ7</accession>
<sequence length="177" mass="20059">MSQFENDTIDIRSIPRYEEIELNKPHRNYWKIILINLLIFLLLLALALTAVCLLVPEVKAYLTTIIIGHLTLAALLFLLFKASFKKRGYALRTHDIVYKSGIIAQSTTIIPLNRIQHIELNEGVFSRIYKLGALQIFTAGGQTGHLHITGIPIEDAKNIKELLLRKLDLTADKTEVN</sequence>
<feature type="transmembrane region" description="Helical" evidence="1">
    <location>
        <begin position="32"/>
        <end position="56"/>
    </location>
</feature>
<dbReference type="PANTHER" id="PTHR34473:SF2">
    <property type="entry name" value="UPF0699 TRANSMEMBRANE PROTEIN YDBT"/>
    <property type="match status" value="1"/>
</dbReference>
<gene>
    <name evidence="3" type="ORF">O0955_13440</name>
</gene>
<feature type="domain" description="YdbS-like PH" evidence="2">
    <location>
        <begin position="86"/>
        <end position="162"/>
    </location>
</feature>
<comment type="caution">
    <text evidence="3">The sequence shown here is derived from an EMBL/GenBank/DDBJ whole genome shotgun (WGS) entry which is preliminary data.</text>
</comment>